<reference evidence="2 3" key="1">
    <citation type="submission" date="2023-06" db="EMBL/GenBank/DDBJ databases">
        <title>Genomic Analysis of Acinetobacter Strains Recovered from South Australian Aquatic Samples provides Insights into the Circulation of Antibiotic Resistance determinants in the Environment.</title>
        <authorList>
            <person name="Tobin L."/>
            <person name="Jarocki V.M."/>
            <person name="Kenyon J."/>
            <person name="Drigo B."/>
            <person name="Donner E."/>
            <person name="Djordjevic S.P."/>
            <person name="Hamidian M."/>
        </authorList>
    </citation>
    <scope>NUCLEOTIDE SEQUENCE [LARGE SCALE GENOMIC DNA]</scope>
    <source>
        <strain evidence="2 3">SAAc652</strain>
    </source>
</reference>
<keyword evidence="3" id="KW-1185">Reference proteome</keyword>
<dbReference type="Proteomes" id="UP001278188">
    <property type="component" value="Unassembled WGS sequence"/>
</dbReference>
<feature type="domain" description="Conserved hypothetical protein CHP02391" evidence="1">
    <location>
        <begin position="177"/>
        <end position="250"/>
    </location>
</feature>
<organism evidence="2 3">
    <name type="scientific">Acinetobacter chinensis</name>
    <dbReference type="NCBI Taxonomy" id="2004650"/>
    <lineage>
        <taxon>Bacteria</taxon>
        <taxon>Pseudomonadati</taxon>
        <taxon>Pseudomonadota</taxon>
        <taxon>Gammaproteobacteria</taxon>
        <taxon>Moraxellales</taxon>
        <taxon>Moraxellaceae</taxon>
        <taxon>Acinetobacter</taxon>
    </lineage>
</organism>
<name>A0ABU3WEE4_9GAMM</name>
<dbReference type="EMBL" id="JASVDY010000002">
    <property type="protein sequence ID" value="MDV2468760.1"/>
    <property type="molecule type" value="Genomic_DNA"/>
</dbReference>
<accession>A0ABU3WEE4</accession>
<evidence type="ECO:0000313" key="3">
    <source>
        <dbReference type="Proteomes" id="UP001278188"/>
    </source>
</evidence>
<comment type="caution">
    <text evidence="2">The sequence shown here is derived from an EMBL/GenBank/DDBJ whole genome shotgun (WGS) entry which is preliminary data.</text>
</comment>
<evidence type="ECO:0000313" key="2">
    <source>
        <dbReference type="EMBL" id="MDV2468760.1"/>
    </source>
</evidence>
<proteinExistence type="predicted"/>
<evidence type="ECO:0000259" key="1">
    <source>
        <dbReference type="Pfam" id="PF09509"/>
    </source>
</evidence>
<dbReference type="InterPro" id="IPR012654">
    <property type="entry name" value="CHP02391"/>
</dbReference>
<protein>
    <submittedName>
        <fullName evidence="2">TIGR02391 family protein</fullName>
    </submittedName>
</protein>
<sequence length="276" mass="31802">MLFNLFNQPSEEIQYLGTPYTQDCLDAIGIILQTQIHIEKALLLSCNQAHAYLIKSHGNTYIIRSGFSSGYSGEGPKGLASSLQLLLKHNIEVDEINISEKLMKKINHSSLLDADIEIMLTTKVVRPTNIYEYIYAIYKTTEYQVKNDRYYPTELPYHLIDSRILDLALKFNDDPNRSIFNAFIRLENIVQNRINSDKHSSALFEYAFCSENPPLICKSEDKRASQATGRIFPNIYKAFRNEHAHNEVSKPLKTLMREFLLINELYILESEAIQRS</sequence>
<dbReference type="Pfam" id="PF09509">
    <property type="entry name" value="Hypoth_Ymh"/>
    <property type="match status" value="1"/>
</dbReference>
<gene>
    <name evidence="2" type="ORF">QR674_07170</name>
</gene>
<dbReference type="RefSeq" id="WP_317083070.1">
    <property type="nucleotide sequence ID" value="NZ_JASVDY010000002.1"/>
</dbReference>